<organism evidence="1 2">
    <name type="scientific">Cichorium intybus</name>
    <name type="common">Chicory</name>
    <dbReference type="NCBI Taxonomy" id="13427"/>
    <lineage>
        <taxon>Eukaryota</taxon>
        <taxon>Viridiplantae</taxon>
        <taxon>Streptophyta</taxon>
        <taxon>Embryophyta</taxon>
        <taxon>Tracheophyta</taxon>
        <taxon>Spermatophyta</taxon>
        <taxon>Magnoliopsida</taxon>
        <taxon>eudicotyledons</taxon>
        <taxon>Gunneridae</taxon>
        <taxon>Pentapetalae</taxon>
        <taxon>asterids</taxon>
        <taxon>campanulids</taxon>
        <taxon>Asterales</taxon>
        <taxon>Asteraceae</taxon>
        <taxon>Cichorioideae</taxon>
        <taxon>Cichorieae</taxon>
        <taxon>Cichoriinae</taxon>
        <taxon>Cichorium</taxon>
    </lineage>
</organism>
<evidence type="ECO:0000313" key="2">
    <source>
        <dbReference type="Proteomes" id="UP001055811"/>
    </source>
</evidence>
<dbReference type="EMBL" id="CM042015">
    <property type="protein sequence ID" value="KAI3708010.1"/>
    <property type="molecule type" value="Genomic_DNA"/>
</dbReference>
<evidence type="ECO:0000313" key="1">
    <source>
        <dbReference type="EMBL" id="KAI3708010.1"/>
    </source>
</evidence>
<keyword evidence="2" id="KW-1185">Reference proteome</keyword>
<accession>A0ACB9AHV0</accession>
<dbReference type="Proteomes" id="UP001055811">
    <property type="component" value="Linkage Group LG07"/>
</dbReference>
<sequence length="150" mass="17315">MEFSTANNKLEGNILEEIGKSVTLERLIFSNNSLIQSHIAHRTQTKKTTTDTAAENLSQHTGNRRSPPLTTQNDQIPLHPNNPRNISSNSIQYSTLKQFEGRTLKLRHKWIQNPLRNHHLLKTQIHNLLQQWNLDMILHKVHHQSCPLLA</sequence>
<reference evidence="1 2" key="2">
    <citation type="journal article" date="2022" name="Mol. Ecol. Resour.">
        <title>The genomes of chicory, endive, great burdock and yacon provide insights into Asteraceae paleo-polyploidization history and plant inulin production.</title>
        <authorList>
            <person name="Fan W."/>
            <person name="Wang S."/>
            <person name="Wang H."/>
            <person name="Wang A."/>
            <person name="Jiang F."/>
            <person name="Liu H."/>
            <person name="Zhao H."/>
            <person name="Xu D."/>
            <person name="Zhang Y."/>
        </authorList>
    </citation>
    <scope>NUCLEOTIDE SEQUENCE [LARGE SCALE GENOMIC DNA]</scope>
    <source>
        <strain evidence="2">cv. Punajuju</strain>
        <tissue evidence="1">Leaves</tissue>
    </source>
</reference>
<gene>
    <name evidence="1" type="ORF">L2E82_37003</name>
</gene>
<proteinExistence type="predicted"/>
<name>A0ACB9AHV0_CICIN</name>
<protein>
    <submittedName>
        <fullName evidence="1">Uncharacterized protein</fullName>
    </submittedName>
</protein>
<reference evidence="2" key="1">
    <citation type="journal article" date="2022" name="Mol. Ecol. Resour.">
        <title>The genomes of chicory, endive, great burdock and yacon provide insights into Asteraceae palaeo-polyploidization history and plant inulin production.</title>
        <authorList>
            <person name="Fan W."/>
            <person name="Wang S."/>
            <person name="Wang H."/>
            <person name="Wang A."/>
            <person name="Jiang F."/>
            <person name="Liu H."/>
            <person name="Zhao H."/>
            <person name="Xu D."/>
            <person name="Zhang Y."/>
        </authorList>
    </citation>
    <scope>NUCLEOTIDE SEQUENCE [LARGE SCALE GENOMIC DNA]</scope>
    <source>
        <strain evidence="2">cv. Punajuju</strain>
    </source>
</reference>
<comment type="caution">
    <text evidence="1">The sequence shown here is derived from an EMBL/GenBank/DDBJ whole genome shotgun (WGS) entry which is preliminary data.</text>
</comment>